<evidence type="ECO:0000256" key="1">
    <source>
        <dbReference type="ARBA" id="ARBA00001970"/>
    </source>
</evidence>
<evidence type="ECO:0000313" key="7">
    <source>
        <dbReference type="EMBL" id="KAK4109230.1"/>
    </source>
</evidence>
<dbReference type="AlphaFoldDB" id="A0AAN6QFE2"/>
<reference evidence="7" key="1">
    <citation type="journal article" date="2023" name="Mol. Phylogenet. Evol.">
        <title>Genome-scale phylogeny and comparative genomics of the fungal order Sordariales.</title>
        <authorList>
            <person name="Hensen N."/>
            <person name="Bonometti L."/>
            <person name="Westerberg I."/>
            <person name="Brannstrom I.O."/>
            <person name="Guillou S."/>
            <person name="Cros-Aarteil S."/>
            <person name="Calhoun S."/>
            <person name="Haridas S."/>
            <person name="Kuo A."/>
            <person name="Mondo S."/>
            <person name="Pangilinan J."/>
            <person name="Riley R."/>
            <person name="LaButti K."/>
            <person name="Andreopoulos B."/>
            <person name="Lipzen A."/>
            <person name="Chen C."/>
            <person name="Yan M."/>
            <person name="Daum C."/>
            <person name="Ng V."/>
            <person name="Clum A."/>
            <person name="Steindorff A."/>
            <person name="Ohm R.A."/>
            <person name="Martin F."/>
            <person name="Silar P."/>
            <person name="Natvig D.O."/>
            <person name="Lalanne C."/>
            <person name="Gautier V."/>
            <person name="Ament-Velasquez S.L."/>
            <person name="Kruys A."/>
            <person name="Hutchinson M.I."/>
            <person name="Powell A.J."/>
            <person name="Barry K."/>
            <person name="Miller A.N."/>
            <person name="Grigoriev I.V."/>
            <person name="Debuchy R."/>
            <person name="Gladieux P."/>
            <person name="Hiltunen Thoren M."/>
            <person name="Johannesson H."/>
        </authorList>
    </citation>
    <scope>NUCLEOTIDE SEQUENCE</scope>
    <source>
        <strain evidence="7">CBS 508.74</strain>
    </source>
</reference>
<evidence type="ECO:0000256" key="3">
    <source>
        <dbReference type="ARBA" id="ARBA00022723"/>
    </source>
</evidence>
<gene>
    <name evidence="7" type="ORF">N656DRAFT_716332</name>
</gene>
<keyword evidence="4" id="KW-0408">Iron</keyword>
<evidence type="ECO:0000313" key="8">
    <source>
        <dbReference type="Proteomes" id="UP001302812"/>
    </source>
</evidence>
<evidence type="ECO:0000256" key="4">
    <source>
        <dbReference type="ARBA" id="ARBA00023004"/>
    </source>
</evidence>
<protein>
    <submittedName>
        <fullName evidence="7">Phenylacetaldoxime dehydratase</fullName>
    </submittedName>
</protein>
<comment type="cofactor">
    <cofactor evidence="1">
        <name>heme b</name>
        <dbReference type="ChEBI" id="CHEBI:60344"/>
    </cofactor>
</comment>
<sequence length="362" mass="40486">MLESAIPEHLRCTRTRAARLPSAGFQPPYPSYSVRFPKHASELVMAIIGAQYPSAADADGAAQSTLSGFLTSPANNSPSFFEWASVTDNRGCYNLSALAYWPSKAAYEAWFEHSGFGAWWQALRLEDCQHGWFLEIFFPVMERFETLFNTTNTPEGSAHMGDGMSGEVQEHGYWGSMRDRLPASQTDGLTGSPATAQDFNNAPQSSGTGGVRVKIKGKKNLAVIRSGQDWLDTSPEERQLYLETMHPVLIKGMDFLRDHGDEVGCYSCRFMEIIDPVTRKADKDRTFGLAYFDDIGSLERWCKEHPTHLAIFGGFHRYARKLGNNVTLRVFHEVMVLEPEQQVFEYVACHNGTGMLGTAREE</sequence>
<keyword evidence="5" id="KW-0456">Lyase</keyword>
<dbReference type="InterPro" id="IPR025702">
    <property type="entry name" value="OXD"/>
</dbReference>
<comment type="caution">
    <text evidence="7">The sequence shown here is derived from an EMBL/GenBank/DDBJ whole genome shotgun (WGS) entry which is preliminary data.</text>
</comment>
<evidence type="ECO:0000256" key="6">
    <source>
        <dbReference type="SAM" id="MobiDB-lite"/>
    </source>
</evidence>
<keyword evidence="3" id="KW-0479">Metal-binding</keyword>
<keyword evidence="8" id="KW-1185">Reference proteome</keyword>
<dbReference type="RefSeq" id="XP_064666800.1">
    <property type="nucleotide sequence ID" value="XM_064812126.1"/>
</dbReference>
<feature type="region of interest" description="Disordered" evidence="6">
    <location>
        <begin position="184"/>
        <end position="211"/>
    </location>
</feature>
<dbReference type="GO" id="GO:0016829">
    <property type="term" value="F:lyase activity"/>
    <property type="evidence" value="ECO:0007669"/>
    <property type="project" value="UniProtKB-KW"/>
</dbReference>
<evidence type="ECO:0000256" key="2">
    <source>
        <dbReference type="ARBA" id="ARBA00022617"/>
    </source>
</evidence>
<dbReference type="GeneID" id="89936251"/>
<organism evidence="7 8">
    <name type="scientific">Canariomyces notabilis</name>
    <dbReference type="NCBI Taxonomy" id="2074819"/>
    <lineage>
        <taxon>Eukaryota</taxon>
        <taxon>Fungi</taxon>
        <taxon>Dikarya</taxon>
        <taxon>Ascomycota</taxon>
        <taxon>Pezizomycotina</taxon>
        <taxon>Sordariomycetes</taxon>
        <taxon>Sordariomycetidae</taxon>
        <taxon>Sordariales</taxon>
        <taxon>Chaetomiaceae</taxon>
        <taxon>Canariomyces</taxon>
    </lineage>
</organism>
<evidence type="ECO:0000256" key="5">
    <source>
        <dbReference type="ARBA" id="ARBA00023239"/>
    </source>
</evidence>
<reference evidence="7" key="2">
    <citation type="submission" date="2023-05" db="EMBL/GenBank/DDBJ databases">
        <authorList>
            <consortium name="Lawrence Berkeley National Laboratory"/>
            <person name="Steindorff A."/>
            <person name="Hensen N."/>
            <person name="Bonometti L."/>
            <person name="Westerberg I."/>
            <person name="Brannstrom I.O."/>
            <person name="Guillou S."/>
            <person name="Cros-Aarteil S."/>
            <person name="Calhoun S."/>
            <person name="Haridas S."/>
            <person name="Kuo A."/>
            <person name="Mondo S."/>
            <person name="Pangilinan J."/>
            <person name="Riley R."/>
            <person name="Labutti K."/>
            <person name="Andreopoulos B."/>
            <person name="Lipzen A."/>
            <person name="Chen C."/>
            <person name="Yanf M."/>
            <person name="Daum C."/>
            <person name="Ng V."/>
            <person name="Clum A."/>
            <person name="Ohm R."/>
            <person name="Martin F."/>
            <person name="Silar P."/>
            <person name="Natvig D."/>
            <person name="Lalanne C."/>
            <person name="Gautier V."/>
            <person name="Ament-Velasquez S.L."/>
            <person name="Kruys A."/>
            <person name="Hutchinson M.I."/>
            <person name="Powell A.J."/>
            <person name="Barry K."/>
            <person name="Miller A.N."/>
            <person name="Grigoriev I.V."/>
            <person name="Debuchy R."/>
            <person name="Gladieux P."/>
            <person name="Thoren M.H."/>
            <person name="Johannesson H."/>
        </authorList>
    </citation>
    <scope>NUCLEOTIDE SEQUENCE</scope>
    <source>
        <strain evidence="7">CBS 508.74</strain>
    </source>
</reference>
<dbReference type="GO" id="GO:0046872">
    <property type="term" value="F:metal ion binding"/>
    <property type="evidence" value="ECO:0007669"/>
    <property type="project" value="UniProtKB-KW"/>
</dbReference>
<dbReference type="Proteomes" id="UP001302812">
    <property type="component" value="Unassembled WGS sequence"/>
</dbReference>
<feature type="compositionally biased region" description="Polar residues" evidence="6">
    <location>
        <begin position="184"/>
        <end position="206"/>
    </location>
</feature>
<dbReference type="EMBL" id="MU853357">
    <property type="protein sequence ID" value="KAK4109230.1"/>
    <property type="molecule type" value="Genomic_DNA"/>
</dbReference>
<dbReference type="Pfam" id="PF13816">
    <property type="entry name" value="Dehydratase_hem"/>
    <property type="match status" value="1"/>
</dbReference>
<proteinExistence type="predicted"/>
<accession>A0AAN6QFE2</accession>
<name>A0AAN6QFE2_9PEZI</name>
<keyword evidence="2" id="KW-0349">Heme</keyword>